<protein>
    <recommendedName>
        <fullName evidence="6">Integral membrane bound transporter domain-containing protein</fullName>
    </recommendedName>
</protein>
<evidence type="ECO:0000256" key="5">
    <source>
        <dbReference type="SAM" id="Phobius"/>
    </source>
</evidence>
<dbReference type="EMBL" id="BAABLM010000005">
    <property type="protein sequence ID" value="GAA4679985.1"/>
    <property type="molecule type" value="Genomic_DNA"/>
</dbReference>
<evidence type="ECO:0000313" key="7">
    <source>
        <dbReference type="EMBL" id="GAA4679985.1"/>
    </source>
</evidence>
<proteinExistence type="predicted"/>
<name>A0ABP8W5X8_9MICO</name>
<comment type="subcellular location">
    <subcellularLocation>
        <location evidence="1">Membrane</location>
        <topology evidence="1">Multi-pass membrane protein</topology>
    </subcellularLocation>
</comment>
<evidence type="ECO:0000313" key="8">
    <source>
        <dbReference type="Proteomes" id="UP001501295"/>
    </source>
</evidence>
<keyword evidence="4 5" id="KW-0472">Membrane</keyword>
<feature type="transmembrane region" description="Helical" evidence="5">
    <location>
        <begin position="66"/>
        <end position="83"/>
    </location>
</feature>
<feature type="transmembrane region" description="Helical" evidence="5">
    <location>
        <begin position="477"/>
        <end position="494"/>
    </location>
</feature>
<keyword evidence="2 5" id="KW-0812">Transmembrane</keyword>
<feature type="transmembrane region" description="Helical" evidence="5">
    <location>
        <begin position="12"/>
        <end position="30"/>
    </location>
</feature>
<sequence length="605" mass="64157">MLLAGPLGLPTALGAILGALPAFICCFLVTDERPGREARRSAVFVLPYLIALFLSLELQGLRLVELVIMVGLLFFQFYGARIAPWGADAGIGAIVAFMSGLILPIPSTSFPELALLGVAGLALTIVLRALFFRPDARRSLARARRGYLAATRQVLIRAAILLESPDGRDHRARIRLDRAVLRVQEAAMLADGLIGKLDSGLGGRGALGLHRILFDTELDVLELGRIAGALRERRAGAAAAGRAAQAIRIVLDAGGASGREAAATLRVDGAVADPDLERLAATLEGFAEDVDEWRAIRVDLVESDPRETFRSAVTVAGGRVVGAGSTVKTIMDEAGRKHRIHLSPITRTALQALIAGAAVEPLAILLGGGRFYWGIIGVMVVFGGTNSTRDRVVKGWQRIWGTAVGGVVGIPLALLLQNHSPVVSLAIIMVCIALGMYWVGHRYALWTVMLVVALCQIYALTGAFSIGLIPLRLAENALGAAIAVLVTAVVFPIPHKAMIAVAVRHLRESVQDFLTALEGAGDGPSATHAARVVDQRIFQLRTVTTSPFTLGRGDAVGDDRLVLAATEVDLYVNALAGGPDDSTDRHDLLARLDEALRELSDPARA</sequence>
<evidence type="ECO:0000256" key="4">
    <source>
        <dbReference type="ARBA" id="ARBA00023136"/>
    </source>
</evidence>
<keyword evidence="8" id="KW-1185">Reference proteome</keyword>
<gene>
    <name evidence="7" type="ORF">GCM10025780_26400</name>
</gene>
<comment type="caution">
    <text evidence="7">The sequence shown here is derived from an EMBL/GenBank/DDBJ whole genome shotgun (WGS) entry which is preliminary data.</text>
</comment>
<dbReference type="Pfam" id="PF13515">
    <property type="entry name" value="FUSC_2"/>
    <property type="match status" value="1"/>
</dbReference>
<reference evidence="8" key="1">
    <citation type="journal article" date="2019" name="Int. J. Syst. Evol. Microbiol.">
        <title>The Global Catalogue of Microorganisms (GCM) 10K type strain sequencing project: providing services to taxonomists for standard genome sequencing and annotation.</title>
        <authorList>
            <consortium name="The Broad Institute Genomics Platform"/>
            <consortium name="The Broad Institute Genome Sequencing Center for Infectious Disease"/>
            <person name="Wu L."/>
            <person name="Ma J."/>
        </authorList>
    </citation>
    <scope>NUCLEOTIDE SEQUENCE [LARGE SCALE GENOMIC DNA]</scope>
    <source>
        <strain evidence="8">JCM 18956</strain>
    </source>
</reference>
<evidence type="ECO:0000256" key="1">
    <source>
        <dbReference type="ARBA" id="ARBA00004141"/>
    </source>
</evidence>
<feature type="domain" description="Integral membrane bound transporter" evidence="6">
    <location>
        <begin position="364"/>
        <end position="486"/>
    </location>
</feature>
<feature type="transmembrane region" description="Helical" evidence="5">
    <location>
        <begin position="446"/>
        <end position="471"/>
    </location>
</feature>
<dbReference type="Proteomes" id="UP001501295">
    <property type="component" value="Unassembled WGS sequence"/>
</dbReference>
<feature type="transmembrane region" description="Helical" evidence="5">
    <location>
        <begin position="113"/>
        <end position="132"/>
    </location>
</feature>
<feature type="transmembrane region" description="Helical" evidence="5">
    <location>
        <begin position="422"/>
        <end position="439"/>
    </location>
</feature>
<evidence type="ECO:0000256" key="3">
    <source>
        <dbReference type="ARBA" id="ARBA00022989"/>
    </source>
</evidence>
<feature type="transmembrane region" description="Helical" evidence="5">
    <location>
        <begin position="42"/>
        <end position="60"/>
    </location>
</feature>
<accession>A0ABP8W5X8</accession>
<feature type="transmembrane region" description="Helical" evidence="5">
    <location>
        <begin position="399"/>
        <end position="416"/>
    </location>
</feature>
<evidence type="ECO:0000256" key="2">
    <source>
        <dbReference type="ARBA" id="ARBA00022692"/>
    </source>
</evidence>
<dbReference type="InterPro" id="IPR049453">
    <property type="entry name" value="Memb_transporter_dom"/>
</dbReference>
<organism evidence="7 8">
    <name type="scientific">Frondihabitans cladoniiphilus</name>
    <dbReference type="NCBI Taxonomy" id="715785"/>
    <lineage>
        <taxon>Bacteria</taxon>
        <taxon>Bacillati</taxon>
        <taxon>Actinomycetota</taxon>
        <taxon>Actinomycetes</taxon>
        <taxon>Micrococcales</taxon>
        <taxon>Microbacteriaceae</taxon>
        <taxon>Frondihabitans</taxon>
    </lineage>
</organism>
<evidence type="ECO:0000259" key="6">
    <source>
        <dbReference type="Pfam" id="PF13515"/>
    </source>
</evidence>
<feature type="transmembrane region" description="Helical" evidence="5">
    <location>
        <begin position="90"/>
        <end position="107"/>
    </location>
</feature>
<feature type="transmembrane region" description="Helical" evidence="5">
    <location>
        <begin position="371"/>
        <end position="387"/>
    </location>
</feature>
<keyword evidence="3 5" id="KW-1133">Transmembrane helix</keyword>
<dbReference type="RefSeq" id="WP_345376369.1">
    <property type="nucleotide sequence ID" value="NZ_BAABLM010000005.1"/>
</dbReference>